<evidence type="ECO:0000313" key="1">
    <source>
        <dbReference type="EMBL" id="GAA4828139.1"/>
    </source>
</evidence>
<organism evidence="1 2">
    <name type="scientific">Algivirga pacifica</name>
    <dbReference type="NCBI Taxonomy" id="1162670"/>
    <lineage>
        <taxon>Bacteria</taxon>
        <taxon>Pseudomonadati</taxon>
        <taxon>Bacteroidota</taxon>
        <taxon>Cytophagia</taxon>
        <taxon>Cytophagales</taxon>
        <taxon>Flammeovirgaceae</taxon>
        <taxon>Algivirga</taxon>
    </lineage>
</organism>
<name>A0ABP9D9X1_9BACT</name>
<proteinExistence type="predicted"/>
<reference evidence="2" key="1">
    <citation type="journal article" date="2019" name="Int. J. Syst. Evol. Microbiol.">
        <title>The Global Catalogue of Microorganisms (GCM) 10K type strain sequencing project: providing services to taxonomists for standard genome sequencing and annotation.</title>
        <authorList>
            <consortium name="The Broad Institute Genomics Platform"/>
            <consortium name="The Broad Institute Genome Sequencing Center for Infectious Disease"/>
            <person name="Wu L."/>
            <person name="Ma J."/>
        </authorList>
    </citation>
    <scope>NUCLEOTIDE SEQUENCE [LARGE SCALE GENOMIC DNA]</scope>
    <source>
        <strain evidence="2">JCM 18326</strain>
    </source>
</reference>
<evidence type="ECO:0000313" key="2">
    <source>
        <dbReference type="Proteomes" id="UP001500298"/>
    </source>
</evidence>
<accession>A0ABP9D9X1</accession>
<dbReference type="Proteomes" id="UP001500298">
    <property type="component" value="Unassembled WGS sequence"/>
</dbReference>
<keyword evidence="2" id="KW-1185">Reference proteome</keyword>
<sequence>MIKIEKITVILPNSFVEPLNFTFGELIRVESFIEFNKRFNSNQRAKLNSTQYEVLKFNDSTKLLGSVTDKYSNLINNTEYCQPYRM</sequence>
<comment type="caution">
    <text evidence="1">The sequence shown here is derived from an EMBL/GenBank/DDBJ whole genome shotgun (WGS) entry which is preliminary data.</text>
</comment>
<protein>
    <submittedName>
        <fullName evidence="1">Uncharacterized protein</fullName>
    </submittedName>
</protein>
<dbReference type="EMBL" id="BAABJX010000020">
    <property type="protein sequence ID" value="GAA4828139.1"/>
    <property type="molecule type" value="Genomic_DNA"/>
</dbReference>
<gene>
    <name evidence="1" type="ORF">GCM10023331_11390</name>
</gene>